<proteinExistence type="predicted"/>
<comment type="caution">
    <text evidence="1">The sequence shown here is derived from an EMBL/GenBank/DDBJ whole genome shotgun (WGS) entry which is preliminary data.</text>
</comment>
<evidence type="ECO:0000313" key="1">
    <source>
        <dbReference type="EMBL" id="TBN03223.1"/>
    </source>
</evidence>
<keyword evidence="2" id="KW-1185">Reference proteome</keyword>
<organism evidence="1 2">
    <name type="scientific">Hyunsoonleella flava</name>
    <dbReference type="NCBI Taxonomy" id="2527939"/>
    <lineage>
        <taxon>Bacteria</taxon>
        <taxon>Pseudomonadati</taxon>
        <taxon>Bacteroidota</taxon>
        <taxon>Flavobacteriia</taxon>
        <taxon>Flavobacteriales</taxon>
        <taxon>Flavobacteriaceae</taxon>
    </lineage>
</organism>
<dbReference type="Proteomes" id="UP000291142">
    <property type="component" value="Unassembled WGS sequence"/>
</dbReference>
<accession>A0A4Q9FE06</accession>
<reference evidence="1 2" key="1">
    <citation type="submission" date="2019-02" db="EMBL/GenBank/DDBJ databases">
        <title>Hyunsoonleella sp., isolated from marine sediment.</title>
        <authorList>
            <person name="Liu B.-T."/>
        </authorList>
    </citation>
    <scope>NUCLEOTIDE SEQUENCE [LARGE SCALE GENOMIC DNA]</scope>
    <source>
        <strain evidence="1 2">T58</strain>
    </source>
</reference>
<gene>
    <name evidence="1" type="ORF">EYD45_09410</name>
</gene>
<evidence type="ECO:0000313" key="2">
    <source>
        <dbReference type="Proteomes" id="UP000291142"/>
    </source>
</evidence>
<protein>
    <submittedName>
        <fullName evidence="1">Uncharacterized protein</fullName>
    </submittedName>
</protein>
<sequence>MVTVKEIKKARNSKDEEFYGLIVQSGAMPVKSKKTGRVYFTAKTAFVATTFDEETASSMIGMEFEGTVKKVPTDPYEYTIEETGEIIQLTHRWEYVDPALDLEEQVVEEMAVI</sequence>
<name>A0A4Q9FE06_9FLAO</name>
<dbReference type="AlphaFoldDB" id="A0A4Q9FE06"/>
<dbReference type="RefSeq" id="WP_130964296.1">
    <property type="nucleotide sequence ID" value="NZ_SIRT01000007.1"/>
</dbReference>
<dbReference type="EMBL" id="SIRT01000007">
    <property type="protein sequence ID" value="TBN03223.1"/>
    <property type="molecule type" value="Genomic_DNA"/>
</dbReference>
<dbReference type="OrthoDB" id="676860at2"/>